<dbReference type="Proteomes" id="UP000734854">
    <property type="component" value="Unassembled WGS sequence"/>
</dbReference>
<dbReference type="AlphaFoldDB" id="A0A8J5G2C5"/>
<name>A0A8J5G2C5_ZINOF</name>
<keyword evidence="2" id="KW-1185">Reference proteome</keyword>
<proteinExistence type="predicted"/>
<organism evidence="1 2">
    <name type="scientific">Zingiber officinale</name>
    <name type="common">Ginger</name>
    <name type="synonym">Amomum zingiber</name>
    <dbReference type="NCBI Taxonomy" id="94328"/>
    <lineage>
        <taxon>Eukaryota</taxon>
        <taxon>Viridiplantae</taxon>
        <taxon>Streptophyta</taxon>
        <taxon>Embryophyta</taxon>
        <taxon>Tracheophyta</taxon>
        <taxon>Spermatophyta</taxon>
        <taxon>Magnoliopsida</taxon>
        <taxon>Liliopsida</taxon>
        <taxon>Zingiberales</taxon>
        <taxon>Zingiberaceae</taxon>
        <taxon>Zingiber</taxon>
    </lineage>
</organism>
<protein>
    <submittedName>
        <fullName evidence="1">Uncharacterized protein</fullName>
    </submittedName>
</protein>
<sequence>MELVYCIEGEEYEGAEEEQFLLPRHARRMRLRDRVIKLAESSTGTPSASGLLRHLGELVQGIRTTRRGSSDVYIYWAPLWAGIRPFKLRHPVFLVSAVSGSLRNLRLALSFSSIAELIAFGTVKIATLDKHGEEHIVPIVAVDKPRLPPELGPLIVLSFLEMSSSNDKDD</sequence>
<evidence type="ECO:0000313" key="2">
    <source>
        <dbReference type="Proteomes" id="UP000734854"/>
    </source>
</evidence>
<dbReference type="EMBL" id="JACMSC010000011">
    <property type="protein sequence ID" value="KAG6500240.1"/>
    <property type="molecule type" value="Genomic_DNA"/>
</dbReference>
<reference evidence="1 2" key="1">
    <citation type="submission" date="2020-08" db="EMBL/GenBank/DDBJ databases">
        <title>Plant Genome Project.</title>
        <authorList>
            <person name="Zhang R.-G."/>
        </authorList>
    </citation>
    <scope>NUCLEOTIDE SEQUENCE [LARGE SCALE GENOMIC DNA]</scope>
    <source>
        <tissue evidence="1">Rhizome</tissue>
    </source>
</reference>
<evidence type="ECO:0000313" key="1">
    <source>
        <dbReference type="EMBL" id="KAG6500240.1"/>
    </source>
</evidence>
<gene>
    <name evidence="1" type="ORF">ZIOFF_040083</name>
</gene>
<comment type="caution">
    <text evidence="1">The sequence shown here is derived from an EMBL/GenBank/DDBJ whole genome shotgun (WGS) entry which is preliminary data.</text>
</comment>
<accession>A0A8J5G2C5</accession>